<comment type="caution">
    <text evidence="1">The sequence shown here is derived from an EMBL/GenBank/DDBJ whole genome shotgun (WGS) entry which is preliminary data.</text>
</comment>
<dbReference type="EMBL" id="PUEC01000020">
    <property type="protein sequence ID" value="PWB01539.1"/>
    <property type="molecule type" value="Genomic_DNA"/>
</dbReference>
<keyword evidence="2" id="KW-1185">Reference proteome</keyword>
<evidence type="ECO:0000313" key="1">
    <source>
        <dbReference type="EMBL" id="PWB01539.1"/>
    </source>
</evidence>
<dbReference type="Pfam" id="PF13148">
    <property type="entry name" value="DUF3987"/>
    <property type="match status" value="1"/>
</dbReference>
<proteinExistence type="predicted"/>
<evidence type="ECO:0000313" key="2">
    <source>
        <dbReference type="Proteomes" id="UP000244905"/>
    </source>
</evidence>
<sequence length="455" mass="51831">MSDKITPQLVLDKAIDHCTAITGGGFPISLYPSKIQRIIREVNDCYGFPVDYVAAAMLAAVSVAIGNTHLARMKEGWDESAILYMALIGRPGANKSHPLSFAMRPFVEHDYEQNRIYEKQYLEYLEQLEMSRKERAEKGIEVCPREPVRRRFLVSDITPEGLSLVHSQNRRGLCLLSDELSAWVKNFNRYNNGSEEQFWLSVFSAKPTMSDRKSSRNSIFIKRPFISVIGTMQKRILSELAKGERSANGFIDRILFVLLRHEKSTRWSMKQPTFDVAAEWQCILSRLMELECAVDQNNDIMPVSIPFSDEAMSRLFEWQHKLSDICDCEPNETLVGIYCKLQIYAIRFCLIIQMARWACNDAGKDMIDLISVERAISLAEYFKESAVKVQTILKELSLTAQQLAIVSALPQEFETGGGIAVAMENGMAERTFMEFLKNNLGKLFQKSSHGKYIKL</sequence>
<dbReference type="Proteomes" id="UP000244905">
    <property type="component" value="Unassembled WGS sequence"/>
</dbReference>
<gene>
    <name evidence="1" type="ORF">C5O23_09235</name>
</gene>
<name>A0A2V1ILS2_9BACT</name>
<dbReference type="AlphaFoldDB" id="A0A2V1ILS2"/>
<reference evidence="2" key="1">
    <citation type="submission" date="2018-02" db="EMBL/GenBank/DDBJ databases">
        <authorList>
            <person name="Clavel T."/>
            <person name="Strowig T."/>
        </authorList>
    </citation>
    <scope>NUCLEOTIDE SEQUENCE [LARGE SCALE GENOMIC DNA]</scope>
    <source>
        <strain evidence="2">DSM 103720</strain>
    </source>
</reference>
<dbReference type="RefSeq" id="WP_107032660.1">
    <property type="nucleotide sequence ID" value="NZ_PUEC01000020.1"/>
</dbReference>
<accession>A0A2V1ILS2</accession>
<organism evidence="1 2">
    <name type="scientific">Duncaniella muris</name>
    <dbReference type="NCBI Taxonomy" id="2094150"/>
    <lineage>
        <taxon>Bacteria</taxon>
        <taxon>Pseudomonadati</taxon>
        <taxon>Bacteroidota</taxon>
        <taxon>Bacteroidia</taxon>
        <taxon>Bacteroidales</taxon>
        <taxon>Muribaculaceae</taxon>
        <taxon>Duncaniella</taxon>
    </lineage>
</organism>
<dbReference type="InterPro" id="IPR025048">
    <property type="entry name" value="DUF3987"/>
</dbReference>
<protein>
    <submittedName>
        <fullName evidence="1">DUF3987 domain-containing protein</fullName>
    </submittedName>
</protein>
<dbReference type="GeneID" id="82526522"/>